<dbReference type="PIRSF" id="PIRSF000332">
    <property type="entry name" value="FMO"/>
    <property type="match status" value="1"/>
</dbReference>
<keyword evidence="8" id="KW-1185">Reference proteome</keyword>
<comment type="caution">
    <text evidence="7">The sequence shown here is derived from an EMBL/GenBank/DDBJ whole genome shotgun (WGS) entry which is preliminary data.</text>
</comment>
<keyword evidence="6" id="KW-0812">Transmembrane</keyword>
<dbReference type="InterPro" id="IPR000960">
    <property type="entry name" value="Flavin_mOase"/>
</dbReference>
<protein>
    <submittedName>
        <fullName evidence="7">Monooxygenase PC-14 (Penitrem biosynthesis cluster 1 protein PC-14)</fullName>
    </submittedName>
</protein>
<dbReference type="Gene3D" id="3.50.50.60">
    <property type="entry name" value="FAD/NAD(P)-binding domain"/>
    <property type="match status" value="2"/>
</dbReference>
<evidence type="ECO:0000256" key="6">
    <source>
        <dbReference type="SAM" id="Phobius"/>
    </source>
</evidence>
<evidence type="ECO:0000256" key="1">
    <source>
        <dbReference type="ARBA" id="ARBA00009183"/>
    </source>
</evidence>
<evidence type="ECO:0000313" key="8">
    <source>
        <dbReference type="Proteomes" id="UP001642464"/>
    </source>
</evidence>
<dbReference type="PANTHER" id="PTHR23023">
    <property type="entry name" value="DIMETHYLANILINE MONOOXYGENASE"/>
    <property type="match status" value="1"/>
</dbReference>
<evidence type="ECO:0000256" key="2">
    <source>
        <dbReference type="ARBA" id="ARBA00022630"/>
    </source>
</evidence>
<evidence type="ECO:0000256" key="5">
    <source>
        <dbReference type="ARBA" id="ARBA00023002"/>
    </source>
</evidence>
<name>A0ABP0HTB4_9DINO</name>
<organism evidence="7 8">
    <name type="scientific">Durusdinium trenchii</name>
    <dbReference type="NCBI Taxonomy" id="1381693"/>
    <lineage>
        <taxon>Eukaryota</taxon>
        <taxon>Sar</taxon>
        <taxon>Alveolata</taxon>
        <taxon>Dinophyceae</taxon>
        <taxon>Suessiales</taxon>
        <taxon>Symbiodiniaceae</taxon>
        <taxon>Durusdinium</taxon>
    </lineage>
</organism>
<feature type="transmembrane region" description="Helical" evidence="6">
    <location>
        <begin position="516"/>
        <end position="542"/>
    </location>
</feature>
<dbReference type="SUPFAM" id="SSF51905">
    <property type="entry name" value="FAD/NAD(P)-binding domain"/>
    <property type="match status" value="3"/>
</dbReference>
<dbReference type="InterPro" id="IPR036188">
    <property type="entry name" value="FAD/NAD-bd_sf"/>
</dbReference>
<keyword evidence="7" id="KW-0503">Monooxygenase</keyword>
<keyword evidence="3" id="KW-0274">FAD</keyword>
<keyword evidence="2" id="KW-0285">Flavoprotein</keyword>
<dbReference type="Proteomes" id="UP001642464">
    <property type="component" value="Unassembled WGS sequence"/>
</dbReference>
<dbReference type="InterPro" id="IPR050346">
    <property type="entry name" value="FMO-like"/>
</dbReference>
<dbReference type="Pfam" id="PF00743">
    <property type="entry name" value="FMO-like"/>
    <property type="match status" value="2"/>
</dbReference>
<accession>A0ABP0HTB4</accession>
<dbReference type="PRINTS" id="PR00370">
    <property type="entry name" value="FMOXYGENASE"/>
</dbReference>
<comment type="similarity">
    <text evidence="1">Belongs to the FMO family.</text>
</comment>
<evidence type="ECO:0000256" key="4">
    <source>
        <dbReference type="ARBA" id="ARBA00022857"/>
    </source>
</evidence>
<keyword evidence="4" id="KW-0521">NADP</keyword>
<gene>
    <name evidence="7" type="ORF">SCF082_LOCUS3350</name>
</gene>
<evidence type="ECO:0000313" key="7">
    <source>
        <dbReference type="EMBL" id="CAK8993082.1"/>
    </source>
</evidence>
<keyword evidence="6" id="KW-0472">Membrane</keyword>
<sequence>MRVLVVGAGPSGLVAAKTLGEAGWTARVVEASDRVGGTFANKTYDDGRLVSSKFITAFSDARLGGDVADHPSIEAYLAYLEEYCERFGLRDKIRFDTVVEEVGAREVDTGEYVVRLRLDDGRRVVERYDAVCVCSGLHNVPSMPEIPGLDKFEGETKHSSQYKDKSEFAGKRVLVVGSGETGLDLVFRAIQVTPDVVLATRSGFLSVPYVIADGLPLDTFITNLCECSHLHPLLERFKIKWKFTTPFIRLAFMLGTGSSVGYNQWAGGKRPEEVQRGHLIINKSTDAMPFINRAAKRKSWLGRKVFSFLDDGPIYREFADREITTKRGIKRFVPNSKLVEFDDGSQVAFDLVVFATGYQVSFPFISQDQHKQSLPNEHNIVRTGEPTLAFIGFVRPNVGAIPPMSEMQVMWWIQRLRGAIDGPTAPPTYRLLGKNERTGAYGVDYGAYMHDLARDIGAAPTLRGFASTRALVAWALGQAYVPFFRLQGPFADPDALRIAETELFDPVARRPWASNALFVFLIGLFSVFNVLATIASPVVALVDRFMTSL</sequence>
<dbReference type="InterPro" id="IPR020946">
    <property type="entry name" value="Flavin_mOase-like"/>
</dbReference>
<keyword evidence="5" id="KW-0560">Oxidoreductase</keyword>
<evidence type="ECO:0000256" key="3">
    <source>
        <dbReference type="ARBA" id="ARBA00022827"/>
    </source>
</evidence>
<dbReference type="EMBL" id="CAXAMM010001699">
    <property type="protein sequence ID" value="CAK8993082.1"/>
    <property type="molecule type" value="Genomic_DNA"/>
</dbReference>
<dbReference type="GO" id="GO:0004497">
    <property type="term" value="F:monooxygenase activity"/>
    <property type="evidence" value="ECO:0007669"/>
    <property type="project" value="UniProtKB-KW"/>
</dbReference>
<keyword evidence="6" id="KW-1133">Transmembrane helix</keyword>
<reference evidence="7 8" key="1">
    <citation type="submission" date="2024-02" db="EMBL/GenBank/DDBJ databases">
        <authorList>
            <person name="Chen Y."/>
            <person name="Shah S."/>
            <person name="Dougan E. K."/>
            <person name="Thang M."/>
            <person name="Chan C."/>
        </authorList>
    </citation>
    <scope>NUCLEOTIDE SEQUENCE [LARGE SCALE GENOMIC DNA]</scope>
</reference>
<proteinExistence type="inferred from homology"/>